<dbReference type="Pfam" id="PF16074">
    <property type="entry name" value="PilW"/>
    <property type="match status" value="1"/>
</dbReference>
<dbReference type="EMBL" id="JACIFZ010000003">
    <property type="protein sequence ID" value="MBB4222599.1"/>
    <property type="molecule type" value="Genomic_DNA"/>
</dbReference>
<accession>A0A840FSX6</accession>
<evidence type="ECO:0000313" key="3">
    <source>
        <dbReference type="Proteomes" id="UP000524450"/>
    </source>
</evidence>
<keyword evidence="1" id="KW-1133">Transmembrane helix</keyword>
<feature type="transmembrane region" description="Helical" evidence="1">
    <location>
        <begin position="12"/>
        <end position="34"/>
    </location>
</feature>
<dbReference type="InterPro" id="IPR012902">
    <property type="entry name" value="N_methyl_site"/>
</dbReference>
<gene>
    <name evidence="2" type="ORF">GGD71_003379</name>
</gene>
<sequence>MHRLREAGLTLVELLVALAIGLLVVLVVTTMIVVGRQHERVTTGFNDMTQGGAYAATVIDRALRNAGSGFMQGWNASDGTGADTNGALGCKLNAKRGATAVLPRASVLPAPFAGFLGGASGQAKLGATPVLIGQGQSAGGSDILMVVAGSAGIGGVGREVRANLSGSQIELDNTLGFQPGDVLLVSASTGTPSDCAITQVASNFSAFPANATPSKLLDIGGNYVGDTSKLGTVISAGLAERGSFVSGMGKASDLRLDLFGVGTDHVLYRGDLLQTSGADTPEAVAEGVVALRAVYRVDNNISTSNFATTSLSWQAPTGTYAPATLLAESPPEHLRRIVGVRVSLLLRSGARQPQFAADAEYTLLKSLPGESTVTLSDADRHYAHRVVETTIPLRNALMP</sequence>
<dbReference type="InterPro" id="IPR032092">
    <property type="entry name" value="PilW"/>
</dbReference>
<keyword evidence="1" id="KW-0472">Membrane</keyword>
<dbReference type="Proteomes" id="UP000524450">
    <property type="component" value="Unassembled WGS sequence"/>
</dbReference>
<evidence type="ECO:0000256" key="1">
    <source>
        <dbReference type="SAM" id="Phobius"/>
    </source>
</evidence>
<comment type="caution">
    <text evidence="2">The sequence shown here is derived from an EMBL/GenBank/DDBJ whole genome shotgun (WGS) entry which is preliminary data.</text>
</comment>
<dbReference type="AlphaFoldDB" id="A0A840FSX6"/>
<dbReference type="RefSeq" id="WP_184639332.1">
    <property type="nucleotide sequence ID" value="NZ_JACIFZ010000003.1"/>
</dbReference>
<reference evidence="2 3" key="1">
    <citation type="submission" date="2020-08" db="EMBL/GenBank/DDBJ databases">
        <title>Genomic Encyclopedia of Type Strains, Phase IV (KMG-V): Genome sequencing to study the core and pangenomes of soil and plant-associated prokaryotes.</title>
        <authorList>
            <person name="Whitman W."/>
        </authorList>
    </citation>
    <scope>NUCLEOTIDE SEQUENCE [LARGE SCALE GENOMIC DNA]</scope>
    <source>
        <strain evidence="2 3">34/80</strain>
    </source>
</reference>
<dbReference type="PROSITE" id="PS00409">
    <property type="entry name" value="PROKAR_NTER_METHYL"/>
    <property type="match status" value="1"/>
</dbReference>
<dbReference type="Pfam" id="PF07963">
    <property type="entry name" value="N_methyl"/>
    <property type="match status" value="1"/>
</dbReference>
<evidence type="ECO:0000313" key="2">
    <source>
        <dbReference type="EMBL" id="MBB4222599.1"/>
    </source>
</evidence>
<dbReference type="GO" id="GO:0043683">
    <property type="term" value="P:type IV pilus assembly"/>
    <property type="evidence" value="ECO:0007669"/>
    <property type="project" value="InterPro"/>
</dbReference>
<organism evidence="2 3">
    <name type="scientific">Variovorax guangxiensis</name>
    <dbReference type="NCBI Taxonomy" id="1775474"/>
    <lineage>
        <taxon>Bacteria</taxon>
        <taxon>Pseudomonadati</taxon>
        <taxon>Pseudomonadota</taxon>
        <taxon>Betaproteobacteria</taxon>
        <taxon>Burkholderiales</taxon>
        <taxon>Comamonadaceae</taxon>
        <taxon>Variovorax</taxon>
    </lineage>
</organism>
<keyword evidence="1" id="KW-0812">Transmembrane</keyword>
<protein>
    <submittedName>
        <fullName evidence="2">Type IV pilus assembly protein PilW</fullName>
    </submittedName>
</protein>
<proteinExistence type="predicted"/>
<name>A0A840FSX6_9BURK</name>